<dbReference type="InterPro" id="IPR051179">
    <property type="entry name" value="WD_repeat_multifunction"/>
</dbReference>
<dbReference type="InterPro" id="IPR011047">
    <property type="entry name" value="Quinoprotein_ADH-like_sf"/>
</dbReference>
<evidence type="ECO:0000256" key="2">
    <source>
        <dbReference type="ARBA" id="ARBA00022737"/>
    </source>
</evidence>
<keyword evidence="1 3" id="KW-0853">WD repeat</keyword>
<dbReference type="InterPro" id="IPR015943">
    <property type="entry name" value="WD40/YVTN_repeat-like_dom_sf"/>
</dbReference>
<dbReference type="PROSITE" id="PS50082">
    <property type="entry name" value="WD_REPEATS_2"/>
    <property type="match status" value="1"/>
</dbReference>
<dbReference type="Gene3D" id="3.40.50.300">
    <property type="entry name" value="P-loop containing nucleotide triphosphate hydrolases"/>
    <property type="match status" value="1"/>
</dbReference>
<dbReference type="PROSITE" id="PS50294">
    <property type="entry name" value="WD_REPEATS_REGION"/>
    <property type="match status" value="1"/>
</dbReference>
<accession>A0ABN3SM41</accession>
<proteinExistence type="predicted"/>
<organism evidence="4 5">
    <name type="scientific">Streptomyces lunalinharesii</name>
    <dbReference type="NCBI Taxonomy" id="333384"/>
    <lineage>
        <taxon>Bacteria</taxon>
        <taxon>Bacillati</taxon>
        <taxon>Actinomycetota</taxon>
        <taxon>Actinomycetes</taxon>
        <taxon>Kitasatosporales</taxon>
        <taxon>Streptomycetaceae</taxon>
        <taxon>Streptomyces</taxon>
    </lineage>
</organism>
<dbReference type="SUPFAM" id="SSF50998">
    <property type="entry name" value="Quinoprotein alcohol dehydrogenase-like"/>
    <property type="match status" value="1"/>
</dbReference>
<reference evidence="4 5" key="1">
    <citation type="journal article" date="2019" name="Int. J. Syst. Evol. Microbiol.">
        <title>The Global Catalogue of Microorganisms (GCM) 10K type strain sequencing project: providing services to taxonomists for standard genome sequencing and annotation.</title>
        <authorList>
            <consortium name="The Broad Institute Genomics Platform"/>
            <consortium name="The Broad Institute Genome Sequencing Center for Infectious Disease"/>
            <person name="Wu L."/>
            <person name="Ma J."/>
        </authorList>
    </citation>
    <scope>NUCLEOTIDE SEQUENCE [LARGE SCALE GENOMIC DNA]</scope>
    <source>
        <strain evidence="4 5">JCM 16374</strain>
    </source>
</reference>
<dbReference type="Proteomes" id="UP001500994">
    <property type="component" value="Unassembled WGS sequence"/>
</dbReference>
<sequence>MTQVLVVGIGDFEHKNDGEETESLSPSFALEPLPSVEAAVRDLAKVMGKMPGLSVRSGSSLHDLDCGSLKKQWRDAYWKALESVPGDALIVHFAGHGIAGGQEHSLYLAAADTDRRNVAWTASPVDEWLNQIESTQDGPPVLLVLDVCGAGRAALRQRVDGIRAAARRAWVIAACADDEKTYAARFTRATTAVLSRLRGGWLDLSPTLEHIPVETLAREINRELARSAEEEGVPAQSVLCTSHSEACAPVPPFFANPSYRETPGGRYRQSMENGLWQFAAAVDPALDAVHFISRASGAPRQEAITQRCYFTGRQKPLAEIKQWIEGNDPARLMVVTGSPGVGKSALLGVVACLAHPHLRPVCGQIQSQVPRVVRPELNPRLAAVHARQRGPGEVMASIAAQLELGEVPAGGWSPEALAQRIASQESEPVTLIVDALDEASLDIDLLEKVLLPLSRRQRQSRPSNGESPSVGMNPVVCRVLIGTRPWWDRYRSLKEEASHSGRILDLDEISNEERQQEFTDYLAEVLEMSPAYCGLGTAGLRLQTAEAVAERLVQRHDDGAFLLVSLFAHYLLGQDSPPPIEEVLQRIPSHLPGMLELHLDVLSQEHPAMPAVLAAVAHGYGQGMPLEVVQSVTPTFAGRSAPAPDLIDTWEALQAASFYLRFSADSDGRRLYRFYHQSLVDHLRRATSPSQLRNFHERILDTLPGPIDLASRNWELALPYVLRHAAQHAVDARDLDRLLSCPSFLVHCDPQLLREALGSERTLRGRITALICWAALSPRHEPQQRREWLRNTAHAWNETWLMRELDALDENLTQEGERAQLHPGILTFAWGTVDRRYASVIEDEDEAGEVAAFARFGGRWLVILATAHGGWNAWDVRTGILVQSLVPQEDCHLTALDIGENGTTTLIAGGTAEGQLFVWDLDTLDEQQLQIDGSSVVSLAIGQWEDAPVVLSSGGGELAVHDLAGRRLASVDILSSWLTELESAGRVEDLWEPDHDVARIDCTAVAMTVLDNAPLIVAGAVDGSLHVWNANGTAHRTWPGGTARITALQILHHATGPVAVALADDGVGIWDLRTGSRRVLPWPGHDSKLVALQCEGVLRETRLVSVGPKGEISVQSLADGEVTRSHTRTSLSAQRALAVASEGPRLMIARQHSWGVGLWSQSDRDSPLTEWAGHDCPLEAVASTATLNGAFAVSVDAQGLINTWDTSTGTLLASLFVGDGQPPTAVTAGTLEGEPVAVVATGMGKRARSRIIKMTDGTVVQELKWDNTILGLQIGEFEGKPALTARTRTECFISQLMDAEPPISFRDTLEHYDPVRSHAWGSDGEREVVLLGHDSGLLSVKGRDTSRTFRRHRLSVTSLTTGVLDDRGVVAFGDEQGSVVVACMSTGKVLKHFQGHRSEVTLVRLVEPDGIPLLVTSGEDDTVRIWEPMKFDAPLAEISFPATLVQADASSAGIFAAFKARIGFYAWADLSPLQQRTQDTGE</sequence>
<dbReference type="Pfam" id="PF00400">
    <property type="entry name" value="WD40"/>
    <property type="match status" value="1"/>
</dbReference>
<protein>
    <submittedName>
        <fullName evidence="4">Uncharacterized protein</fullName>
    </submittedName>
</protein>
<evidence type="ECO:0000256" key="3">
    <source>
        <dbReference type="PROSITE-ProRule" id="PRU00221"/>
    </source>
</evidence>
<keyword evidence="5" id="KW-1185">Reference proteome</keyword>
<dbReference type="InterPro" id="IPR001680">
    <property type="entry name" value="WD40_rpt"/>
</dbReference>
<evidence type="ECO:0000313" key="5">
    <source>
        <dbReference type="Proteomes" id="UP001500994"/>
    </source>
</evidence>
<evidence type="ECO:0000256" key="1">
    <source>
        <dbReference type="ARBA" id="ARBA00022574"/>
    </source>
</evidence>
<name>A0ABN3SM41_9ACTN</name>
<comment type="caution">
    <text evidence="4">The sequence shown here is derived from an EMBL/GenBank/DDBJ whole genome shotgun (WGS) entry which is preliminary data.</text>
</comment>
<dbReference type="SMART" id="SM00320">
    <property type="entry name" value="WD40"/>
    <property type="match status" value="5"/>
</dbReference>
<evidence type="ECO:0000313" key="4">
    <source>
        <dbReference type="EMBL" id="GAA2679383.1"/>
    </source>
</evidence>
<dbReference type="Gene3D" id="3.40.50.1460">
    <property type="match status" value="1"/>
</dbReference>
<dbReference type="PANTHER" id="PTHR19857">
    <property type="entry name" value="MITOCHONDRIAL DIVISION PROTEIN 1-RELATED"/>
    <property type="match status" value="1"/>
</dbReference>
<keyword evidence="2" id="KW-0677">Repeat</keyword>
<dbReference type="SUPFAM" id="SSF50978">
    <property type="entry name" value="WD40 repeat-like"/>
    <property type="match status" value="1"/>
</dbReference>
<feature type="repeat" description="WD" evidence="3">
    <location>
        <begin position="1393"/>
        <end position="1427"/>
    </location>
</feature>
<gene>
    <name evidence="4" type="ORF">GCM10009864_59450</name>
</gene>
<dbReference type="InterPro" id="IPR036322">
    <property type="entry name" value="WD40_repeat_dom_sf"/>
</dbReference>
<dbReference type="Gene3D" id="2.130.10.10">
    <property type="entry name" value="YVTN repeat-like/Quinoprotein amine dehydrogenase"/>
    <property type="match status" value="3"/>
</dbReference>
<dbReference type="InterPro" id="IPR027417">
    <property type="entry name" value="P-loop_NTPase"/>
</dbReference>
<dbReference type="SUPFAM" id="SSF52540">
    <property type="entry name" value="P-loop containing nucleoside triphosphate hydrolases"/>
    <property type="match status" value="1"/>
</dbReference>
<dbReference type="EMBL" id="BAAARK010000024">
    <property type="protein sequence ID" value="GAA2679383.1"/>
    <property type="molecule type" value="Genomic_DNA"/>
</dbReference>
<dbReference type="PANTHER" id="PTHR19857:SF8">
    <property type="entry name" value="ANGIO-ASSOCIATED MIGRATORY CELL PROTEIN"/>
    <property type="match status" value="1"/>
</dbReference>